<evidence type="ECO:0000259" key="1">
    <source>
        <dbReference type="Pfam" id="PF07791"/>
    </source>
</evidence>
<name>A0A2G1W2B1_9BACT</name>
<dbReference type="AlphaFoldDB" id="A0A2G1W2B1"/>
<keyword evidence="3" id="KW-1185">Reference proteome</keyword>
<reference evidence="2 3" key="1">
    <citation type="submission" date="2017-06" db="EMBL/GenBank/DDBJ databases">
        <title>Description of Rhodopirellula bahusiensis sp. nov.</title>
        <authorList>
            <person name="Kizina J."/>
            <person name="Harder J."/>
        </authorList>
    </citation>
    <scope>NUCLEOTIDE SEQUENCE [LARGE SCALE GENOMIC DNA]</scope>
    <source>
        <strain evidence="2 3">SWK21</strain>
    </source>
</reference>
<dbReference type="GeneID" id="95642162"/>
<accession>A0A2G1W2B1</accession>
<comment type="caution">
    <text evidence="2">The sequence shown here is derived from an EMBL/GenBank/DDBJ whole genome shotgun (WGS) entry which is preliminary data.</text>
</comment>
<dbReference type="Proteomes" id="UP000225740">
    <property type="component" value="Unassembled WGS sequence"/>
</dbReference>
<protein>
    <recommendedName>
        <fullName evidence="1">Immunity MXAN-0049 protein domain-containing protein</fullName>
    </recommendedName>
</protein>
<dbReference type="InterPro" id="IPR012433">
    <property type="entry name" value="Imm11"/>
</dbReference>
<dbReference type="EMBL" id="NIZW01000019">
    <property type="protein sequence ID" value="PHQ33162.1"/>
    <property type="molecule type" value="Genomic_DNA"/>
</dbReference>
<evidence type="ECO:0000313" key="3">
    <source>
        <dbReference type="Proteomes" id="UP000225740"/>
    </source>
</evidence>
<proteinExistence type="predicted"/>
<evidence type="ECO:0000313" key="2">
    <source>
        <dbReference type="EMBL" id="PHQ33162.1"/>
    </source>
</evidence>
<dbReference type="RefSeq" id="WP_037198987.1">
    <property type="nucleotide sequence ID" value="NZ_NIZW01000019.1"/>
</dbReference>
<organism evidence="2 3">
    <name type="scientific">Rhodopirellula bahusiensis</name>
    <dbReference type="NCBI Taxonomy" id="2014065"/>
    <lineage>
        <taxon>Bacteria</taxon>
        <taxon>Pseudomonadati</taxon>
        <taxon>Planctomycetota</taxon>
        <taxon>Planctomycetia</taxon>
        <taxon>Pirellulales</taxon>
        <taxon>Pirellulaceae</taxon>
        <taxon>Rhodopirellula</taxon>
    </lineage>
</organism>
<gene>
    <name evidence="2" type="ORF">CEE69_22130</name>
</gene>
<sequence>MEHSFAQWIPAFPDHYNDSPWVVHFNRDNLCGHWMDEGKRITNWDPTLTAVASDGPDASLDFMFADHAWPLFSSRLQRHFNKHYPETFQFLPFEFSPKDKSYINRDFAVGQCLHLVDGLDRERTSVDNDDWTPRANGTLRVNYPFHVIYDHVKDLPAFRLVGSPVQLFVRDDVQRSILDFGFSGCRFDPNNPICTVRNE</sequence>
<feature type="domain" description="Immunity MXAN-0049 protein" evidence="1">
    <location>
        <begin position="61"/>
        <end position="189"/>
    </location>
</feature>
<dbReference type="Pfam" id="PF07791">
    <property type="entry name" value="Imm11"/>
    <property type="match status" value="1"/>
</dbReference>